<evidence type="ECO:0000256" key="1">
    <source>
        <dbReference type="ARBA" id="ARBA00004383"/>
    </source>
</evidence>
<dbReference type="InterPro" id="IPR006260">
    <property type="entry name" value="TonB/TolA_C"/>
</dbReference>
<organism evidence="12 13">
    <name type="scientific">Herbaspirillum robiniae</name>
    <dbReference type="NCBI Taxonomy" id="2014887"/>
    <lineage>
        <taxon>Bacteria</taxon>
        <taxon>Pseudomonadati</taxon>
        <taxon>Pseudomonadota</taxon>
        <taxon>Betaproteobacteria</taxon>
        <taxon>Burkholderiales</taxon>
        <taxon>Oxalobacteraceae</taxon>
        <taxon>Herbaspirillum</taxon>
    </lineage>
</organism>
<evidence type="ECO:0000256" key="8">
    <source>
        <dbReference type="ARBA" id="ARBA00022989"/>
    </source>
</evidence>
<feature type="compositionally biased region" description="Pro residues" evidence="10">
    <location>
        <begin position="117"/>
        <end position="141"/>
    </location>
</feature>
<dbReference type="EMBL" id="JABFMT010000019">
    <property type="protein sequence ID" value="NUU03293.1"/>
    <property type="molecule type" value="Genomic_DNA"/>
</dbReference>
<dbReference type="PANTHER" id="PTHR33446:SF2">
    <property type="entry name" value="PROTEIN TONB"/>
    <property type="match status" value="1"/>
</dbReference>
<comment type="caution">
    <text evidence="12">The sequence shown here is derived from an EMBL/GenBank/DDBJ whole genome shotgun (WGS) entry which is preliminary data.</text>
</comment>
<evidence type="ECO:0000256" key="10">
    <source>
        <dbReference type="SAM" id="MobiDB-lite"/>
    </source>
</evidence>
<keyword evidence="5" id="KW-0997">Cell inner membrane</keyword>
<dbReference type="PRINTS" id="PR01217">
    <property type="entry name" value="PRICHEXTENSN"/>
</dbReference>
<dbReference type="SUPFAM" id="SSF74653">
    <property type="entry name" value="TolA/TonB C-terminal domain"/>
    <property type="match status" value="1"/>
</dbReference>
<comment type="subcellular location">
    <subcellularLocation>
        <location evidence="1">Cell inner membrane</location>
        <topology evidence="1">Single-pass membrane protein</topology>
        <orientation evidence="1">Periplasmic side</orientation>
    </subcellularLocation>
</comment>
<keyword evidence="8" id="KW-1133">Transmembrane helix</keyword>
<feature type="compositionally biased region" description="Pro residues" evidence="10">
    <location>
        <begin position="76"/>
        <end position="94"/>
    </location>
</feature>
<protein>
    <submittedName>
        <fullName evidence="12">TonB family protein</fullName>
    </submittedName>
</protein>
<dbReference type="PROSITE" id="PS52015">
    <property type="entry name" value="TONB_CTD"/>
    <property type="match status" value="1"/>
</dbReference>
<dbReference type="Pfam" id="PF03544">
    <property type="entry name" value="TonB_C"/>
    <property type="match status" value="1"/>
</dbReference>
<evidence type="ECO:0000313" key="13">
    <source>
        <dbReference type="Proteomes" id="UP000536746"/>
    </source>
</evidence>
<dbReference type="RefSeq" id="WP_122984484.1">
    <property type="nucleotide sequence ID" value="NZ_CP018845.1"/>
</dbReference>
<keyword evidence="4" id="KW-1003">Cell membrane</keyword>
<keyword evidence="3" id="KW-0813">Transport</keyword>
<dbReference type="Gene3D" id="3.30.1150.10">
    <property type="match status" value="1"/>
</dbReference>
<accession>A0ABX2LZX2</accession>
<dbReference type="InterPro" id="IPR037682">
    <property type="entry name" value="TonB_C"/>
</dbReference>
<evidence type="ECO:0000313" key="12">
    <source>
        <dbReference type="EMBL" id="NUU03293.1"/>
    </source>
</evidence>
<feature type="compositionally biased region" description="Pro residues" evidence="10">
    <location>
        <begin position="54"/>
        <end position="65"/>
    </location>
</feature>
<dbReference type="NCBIfam" id="TIGR01352">
    <property type="entry name" value="tonB_Cterm"/>
    <property type="match status" value="1"/>
</dbReference>
<name>A0ABX2LZX2_9BURK</name>
<dbReference type="Proteomes" id="UP000536746">
    <property type="component" value="Unassembled WGS sequence"/>
</dbReference>
<reference evidence="12 13" key="1">
    <citation type="journal article" date="2020" name="Front. Plant Sci.">
        <title>Isolation of Rhizosphere Bacteria That Improve Quality and Water Stress Tolerance in Greenhouse Ornamentals.</title>
        <authorList>
            <person name="Nordstedt N.P."/>
            <person name="Jones M.L."/>
        </authorList>
    </citation>
    <scope>NUCLEOTIDE SEQUENCE [LARGE SCALE GENOMIC DNA]</scope>
    <source>
        <strain evidence="12 13">C6C2</strain>
    </source>
</reference>
<comment type="similarity">
    <text evidence="2">Belongs to the TonB family.</text>
</comment>
<evidence type="ECO:0000259" key="11">
    <source>
        <dbReference type="PROSITE" id="PS52015"/>
    </source>
</evidence>
<keyword evidence="6" id="KW-0812">Transmembrane</keyword>
<dbReference type="InterPro" id="IPR051045">
    <property type="entry name" value="TonB-dependent_transducer"/>
</dbReference>
<evidence type="ECO:0000256" key="5">
    <source>
        <dbReference type="ARBA" id="ARBA00022519"/>
    </source>
</evidence>
<keyword evidence="7" id="KW-0653">Protein transport</keyword>
<evidence type="ECO:0000256" key="4">
    <source>
        <dbReference type="ARBA" id="ARBA00022475"/>
    </source>
</evidence>
<keyword evidence="13" id="KW-1185">Reference proteome</keyword>
<evidence type="ECO:0000256" key="6">
    <source>
        <dbReference type="ARBA" id="ARBA00022692"/>
    </source>
</evidence>
<evidence type="ECO:0000256" key="3">
    <source>
        <dbReference type="ARBA" id="ARBA00022448"/>
    </source>
</evidence>
<gene>
    <name evidence="12" type="ORF">HNO84_16930</name>
</gene>
<feature type="region of interest" description="Disordered" evidence="10">
    <location>
        <begin position="51"/>
        <end position="147"/>
    </location>
</feature>
<evidence type="ECO:0000256" key="9">
    <source>
        <dbReference type="ARBA" id="ARBA00023136"/>
    </source>
</evidence>
<evidence type="ECO:0000256" key="7">
    <source>
        <dbReference type="ARBA" id="ARBA00022927"/>
    </source>
</evidence>
<evidence type="ECO:0000256" key="2">
    <source>
        <dbReference type="ARBA" id="ARBA00006555"/>
    </source>
</evidence>
<proteinExistence type="inferred from homology"/>
<sequence>MQTPFLFRFRESLAGLPSLLVLLALVLAGVQQTARLVRHEDPKPVQIALFEEAPPAPKVETPPPEPPKKVETPRPVAKPIPVPAPAPRPIPKSDPNPIEQVRPAPETPPVAAQPVARPAPQPTPVAPAAPAPQPVAQPTPSAPSSANVEAQYVGKLRAHLNSIKRYPTGREASQLKPQGKVRVWFVLRRDGSVVDVGIDESSNSMLLDDAARKTINRATFAAFPDGTWPGEGTHRFTADLEFIPVG</sequence>
<dbReference type="PANTHER" id="PTHR33446">
    <property type="entry name" value="PROTEIN TONB-RELATED"/>
    <property type="match status" value="1"/>
</dbReference>
<feature type="domain" description="TonB C-terminal" evidence="11">
    <location>
        <begin position="153"/>
        <end position="246"/>
    </location>
</feature>
<keyword evidence="9" id="KW-0472">Membrane</keyword>